<sequence length="276" mass="30557">MGVRRSYTVTIRTAETIAPVETRPEHRLQMSNLDLLLPPVDFGVFFCYEKPMRSLEEMVAVLRTGLKCGGLVVACKFDHRVADAYSANMFLVFWSEIATFGHATLLPSFCRTLLSPRLPLPSFCRTLPRRWCRMGVMHGGRGDGGMGPGDMAERVSGGCGRALVDWVEAHRPEPAVARIYLVEAEGGLACVVSSGRAFPVKEVEFGWGKPAFGSYHFPWDGTGTSSGYVMPMPSARGNGDWSVYEHLQKSVVAVFEAEQPPAFRPLTRDYYLIDIN</sequence>
<proteinExistence type="inferred from homology"/>
<evidence type="ECO:0000256" key="2">
    <source>
        <dbReference type="ARBA" id="ARBA00022679"/>
    </source>
</evidence>
<accession>A0A8J5IFP4</accession>
<dbReference type="PANTHER" id="PTHR31642">
    <property type="entry name" value="TRICHOTHECENE 3-O-ACETYLTRANSFERASE"/>
    <property type="match status" value="1"/>
</dbReference>
<keyword evidence="3" id="KW-0012">Acyltransferase</keyword>
<dbReference type="Pfam" id="PF02458">
    <property type="entry name" value="Transferase"/>
    <property type="match status" value="2"/>
</dbReference>
<evidence type="ECO:0000313" key="4">
    <source>
        <dbReference type="EMBL" id="KAG6533299.1"/>
    </source>
</evidence>
<evidence type="ECO:0000313" key="5">
    <source>
        <dbReference type="Proteomes" id="UP000734854"/>
    </source>
</evidence>
<name>A0A8J5IFP4_ZINOF</name>
<evidence type="ECO:0000256" key="1">
    <source>
        <dbReference type="ARBA" id="ARBA00009861"/>
    </source>
</evidence>
<dbReference type="Proteomes" id="UP000734854">
    <property type="component" value="Unassembled WGS sequence"/>
</dbReference>
<gene>
    <name evidence="4" type="ORF">ZIOFF_007166</name>
</gene>
<dbReference type="AlphaFoldDB" id="A0A8J5IFP4"/>
<dbReference type="GO" id="GO:0016747">
    <property type="term" value="F:acyltransferase activity, transferring groups other than amino-acyl groups"/>
    <property type="evidence" value="ECO:0007669"/>
    <property type="project" value="TreeGrafter"/>
</dbReference>
<dbReference type="PANTHER" id="PTHR31642:SF266">
    <property type="entry name" value="HXXXD-TYPE ACYL-TRANSFERASE FAMILY PROTEIN"/>
    <property type="match status" value="1"/>
</dbReference>
<comment type="caution">
    <text evidence="4">The sequence shown here is derived from an EMBL/GenBank/DDBJ whole genome shotgun (WGS) entry which is preliminary data.</text>
</comment>
<keyword evidence="2" id="KW-0808">Transferase</keyword>
<reference evidence="4 5" key="1">
    <citation type="submission" date="2020-08" db="EMBL/GenBank/DDBJ databases">
        <title>Plant Genome Project.</title>
        <authorList>
            <person name="Zhang R.-G."/>
        </authorList>
    </citation>
    <scope>NUCLEOTIDE SEQUENCE [LARGE SCALE GENOMIC DNA]</scope>
    <source>
        <tissue evidence="4">Rhizome</tissue>
    </source>
</reference>
<keyword evidence="5" id="KW-1185">Reference proteome</keyword>
<evidence type="ECO:0000256" key="3">
    <source>
        <dbReference type="ARBA" id="ARBA00023315"/>
    </source>
</evidence>
<comment type="similarity">
    <text evidence="1">Belongs to the plant acyltransferase family.</text>
</comment>
<protein>
    <submittedName>
        <fullName evidence="4">Uncharacterized protein</fullName>
    </submittedName>
</protein>
<dbReference type="InterPro" id="IPR050317">
    <property type="entry name" value="Plant_Fungal_Acyltransferase"/>
</dbReference>
<dbReference type="EMBL" id="JACMSC010000002">
    <property type="protein sequence ID" value="KAG6533299.1"/>
    <property type="molecule type" value="Genomic_DNA"/>
</dbReference>
<organism evidence="4 5">
    <name type="scientific">Zingiber officinale</name>
    <name type="common">Ginger</name>
    <name type="synonym">Amomum zingiber</name>
    <dbReference type="NCBI Taxonomy" id="94328"/>
    <lineage>
        <taxon>Eukaryota</taxon>
        <taxon>Viridiplantae</taxon>
        <taxon>Streptophyta</taxon>
        <taxon>Embryophyta</taxon>
        <taxon>Tracheophyta</taxon>
        <taxon>Spermatophyta</taxon>
        <taxon>Magnoliopsida</taxon>
        <taxon>Liliopsida</taxon>
        <taxon>Zingiberales</taxon>
        <taxon>Zingiberaceae</taxon>
        <taxon>Zingiber</taxon>
    </lineage>
</organism>
<dbReference type="InterPro" id="IPR023213">
    <property type="entry name" value="CAT-like_dom_sf"/>
</dbReference>
<dbReference type="Gene3D" id="3.30.559.10">
    <property type="entry name" value="Chloramphenicol acetyltransferase-like domain"/>
    <property type="match status" value="2"/>
</dbReference>